<evidence type="ECO:0000256" key="8">
    <source>
        <dbReference type="ARBA" id="ARBA00040444"/>
    </source>
</evidence>
<evidence type="ECO:0000256" key="9">
    <source>
        <dbReference type="SAM" id="MobiDB-lite"/>
    </source>
</evidence>
<dbReference type="KEGG" id="spu:580910"/>
<evidence type="ECO:0000313" key="11">
    <source>
        <dbReference type="EnsemblMetazoa" id="XP_030851168"/>
    </source>
</evidence>
<dbReference type="SUPFAM" id="SSF48371">
    <property type="entry name" value="ARM repeat"/>
    <property type="match status" value="1"/>
</dbReference>
<evidence type="ECO:0000256" key="3">
    <source>
        <dbReference type="ARBA" id="ARBA00009466"/>
    </source>
</evidence>
<reference evidence="11" key="2">
    <citation type="submission" date="2021-01" db="UniProtKB">
        <authorList>
            <consortium name="EnsemblMetazoa"/>
        </authorList>
    </citation>
    <scope>IDENTIFICATION</scope>
</reference>
<dbReference type="InterPro" id="IPR014877">
    <property type="entry name" value="XPO1_C_dom"/>
</dbReference>
<reference evidence="12" key="1">
    <citation type="submission" date="2015-02" db="EMBL/GenBank/DDBJ databases">
        <title>Genome sequencing for Strongylocentrotus purpuratus.</title>
        <authorList>
            <person name="Murali S."/>
            <person name="Liu Y."/>
            <person name="Vee V."/>
            <person name="English A."/>
            <person name="Wang M."/>
            <person name="Skinner E."/>
            <person name="Han Y."/>
            <person name="Muzny D.M."/>
            <person name="Worley K.C."/>
            <person name="Gibbs R.A."/>
        </authorList>
    </citation>
    <scope>NUCLEOTIDE SEQUENCE</scope>
</reference>
<name>A0A7M7PGM1_STRPU</name>
<accession>A0A7M7PGM1</accession>
<organism evidence="11 12">
    <name type="scientific">Strongylocentrotus purpuratus</name>
    <name type="common">Purple sea urchin</name>
    <dbReference type="NCBI Taxonomy" id="7668"/>
    <lineage>
        <taxon>Eukaryota</taxon>
        <taxon>Metazoa</taxon>
        <taxon>Echinodermata</taxon>
        <taxon>Eleutherozoa</taxon>
        <taxon>Echinozoa</taxon>
        <taxon>Echinoidea</taxon>
        <taxon>Euechinoidea</taxon>
        <taxon>Echinacea</taxon>
        <taxon>Camarodonta</taxon>
        <taxon>Echinidea</taxon>
        <taxon>Strongylocentrotidae</taxon>
        <taxon>Strongylocentrotus</taxon>
    </lineage>
</organism>
<dbReference type="GeneID" id="580910"/>
<dbReference type="GO" id="GO:0005737">
    <property type="term" value="C:cytoplasm"/>
    <property type="evidence" value="ECO:0007669"/>
    <property type="project" value="UniProtKB-SubCell"/>
</dbReference>
<comment type="subcellular location">
    <subcellularLocation>
        <location evidence="2">Cytoplasm</location>
    </subcellularLocation>
    <subcellularLocation>
        <location evidence="1">Nucleus</location>
    </subcellularLocation>
</comment>
<proteinExistence type="inferred from homology"/>
<evidence type="ECO:0000256" key="1">
    <source>
        <dbReference type="ARBA" id="ARBA00004123"/>
    </source>
</evidence>
<keyword evidence="5" id="KW-0963">Cytoplasm</keyword>
<dbReference type="OrthoDB" id="5548448at2759"/>
<evidence type="ECO:0000256" key="5">
    <source>
        <dbReference type="ARBA" id="ARBA00022490"/>
    </source>
</evidence>
<dbReference type="OMA" id="SKWETNH"/>
<dbReference type="InParanoid" id="A0A7M7PGM1"/>
<dbReference type="RefSeq" id="XP_030851168.1">
    <property type="nucleotide sequence ID" value="XM_030995308.1"/>
</dbReference>
<feature type="compositionally biased region" description="Acidic residues" evidence="9">
    <location>
        <begin position="57"/>
        <end position="72"/>
    </location>
</feature>
<dbReference type="GO" id="GO:0005049">
    <property type="term" value="F:nuclear export signal receptor activity"/>
    <property type="evidence" value="ECO:0007669"/>
    <property type="project" value="InterPro"/>
</dbReference>
<sequence>MEAFDQLLECWTSLLRDAGHFPPAYFCSHAIQIFNCYLQSHLGAPDGTRDQKQNGDASEDDEEEEVNEVEEDDRDLFADQLISVAAMGRATPQHSIPILTKFLEDRALRLHNHLNRHQHQQHHNVDLDIKGLHQIFEDVHWLTLITGHLLADDFRGETPVIPEQLIRYSQLESQHVDTDITLKVLGSIHDNPSSIPGHEKADKVIRLAAAVFRISEIERRAVQAQLGDLWSPQVGSTVVWFLRRWLSSYLMLNESYYQELSVPLAVCFGKGTEGSNWLTSFLLDKCLSNLSVWSGEHELANDTVDLLVALVEKKERCIPALQCESFWTLAKQHASSSPPLDLLPLDIKSNLMKALVLAGSLANNSEIKDRFMQEVLLPVQNRFKGLIQQEDFVRKSQDDSLRATLCMLLSHIRGIVMGTRFNSADELFLFTLPLAMESVSLVRTYHNCPEVVEMVLEMFLEMGRRQLTYLNKANSFKLYEISLSLLETYKQCNLGKLRQDVLAEEEQYHDISIMIEMLTEIISKDMTDFLHDSEPSPANNVSAPDVVLYGFNLLLPLINQELLRFPTLCQQYFRLITSIGELYPERLVRIPAALFQNLMASIEAGLTEFGGEVSSMTLDALTSMAEHCAKNRQEVAGSQLDHAMEHFLRVLFDSIVKQSFDLDIIPAAGAAFYTLICSHHEKYTELVNGILRRQPNPSNYQRLATAFRQLTPNDAIFCLDRAHRIKFQAQLESFLGNVRSLLIVK</sequence>
<keyword evidence="12" id="KW-1185">Reference proteome</keyword>
<dbReference type="CTD" id="64328"/>
<dbReference type="PANTHER" id="PTHR12596:SF1">
    <property type="entry name" value="EXPORTIN-4"/>
    <property type="match status" value="1"/>
</dbReference>
<dbReference type="Gene3D" id="1.25.10.10">
    <property type="entry name" value="Leucine-rich Repeat Variant"/>
    <property type="match status" value="1"/>
</dbReference>
<dbReference type="GO" id="GO:0005634">
    <property type="term" value="C:nucleus"/>
    <property type="evidence" value="ECO:0007669"/>
    <property type="project" value="UniProtKB-SubCell"/>
</dbReference>
<dbReference type="Proteomes" id="UP000007110">
    <property type="component" value="Unassembled WGS sequence"/>
</dbReference>
<dbReference type="InterPro" id="IPR016024">
    <property type="entry name" value="ARM-type_fold"/>
</dbReference>
<keyword evidence="4" id="KW-0813">Transport</keyword>
<keyword evidence="7" id="KW-0539">Nucleus</keyword>
<dbReference type="FunCoup" id="A0A7M7PGM1">
    <property type="interactions" value="1104"/>
</dbReference>
<evidence type="ECO:0000256" key="2">
    <source>
        <dbReference type="ARBA" id="ARBA00004496"/>
    </source>
</evidence>
<dbReference type="AlphaFoldDB" id="A0A7M7PGM1"/>
<dbReference type="EnsemblMetazoa" id="XM_030995308">
    <property type="protein sequence ID" value="XP_030851168"/>
    <property type="gene ID" value="LOC580910"/>
</dbReference>
<feature type="domain" description="Exportin-1 C-terminal" evidence="10">
    <location>
        <begin position="551"/>
        <end position="662"/>
    </location>
</feature>
<protein>
    <recommendedName>
        <fullName evidence="8">Exportin-4</fullName>
    </recommendedName>
</protein>
<evidence type="ECO:0000259" key="10">
    <source>
        <dbReference type="Pfam" id="PF08767"/>
    </source>
</evidence>
<evidence type="ECO:0000313" key="12">
    <source>
        <dbReference type="Proteomes" id="UP000007110"/>
    </source>
</evidence>
<dbReference type="Pfam" id="PF08767">
    <property type="entry name" value="CRM1_C"/>
    <property type="match status" value="1"/>
</dbReference>
<evidence type="ECO:0000256" key="4">
    <source>
        <dbReference type="ARBA" id="ARBA00022448"/>
    </source>
</evidence>
<evidence type="ECO:0000256" key="6">
    <source>
        <dbReference type="ARBA" id="ARBA00022927"/>
    </source>
</evidence>
<dbReference type="InterPro" id="IPR044189">
    <property type="entry name" value="XPO4/7-like"/>
</dbReference>
<comment type="similarity">
    <text evidence="3">Belongs to the exportin family.</text>
</comment>
<dbReference type="PANTHER" id="PTHR12596">
    <property type="entry name" value="EXPORTIN 4,7-RELATED"/>
    <property type="match status" value="1"/>
</dbReference>
<evidence type="ECO:0000256" key="7">
    <source>
        <dbReference type="ARBA" id="ARBA00023242"/>
    </source>
</evidence>
<keyword evidence="6" id="KW-0653">Protein transport</keyword>
<dbReference type="InterPro" id="IPR011989">
    <property type="entry name" value="ARM-like"/>
</dbReference>
<feature type="region of interest" description="Disordered" evidence="9">
    <location>
        <begin position="47"/>
        <end position="72"/>
    </location>
</feature>
<dbReference type="GO" id="GO:0015031">
    <property type="term" value="P:protein transport"/>
    <property type="evidence" value="ECO:0007669"/>
    <property type="project" value="UniProtKB-KW"/>
</dbReference>